<keyword evidence="2 3" id="KW-0040">ANK repeat</keyword>
<sequence>AGWTPLHYAAANGHLEVVAALTRSDICDIKLRNAEHLSARDLAVQEGHTCVVEYLDSMVRSVSVCE</sequence>
<feature type="repeat" description="ANK" evidence="3">
    <location>
        <begin position="1"/>
        <end position="21"/>
    </location>
</feature>
<dbReference type="GeneID" id="25915079"/>
<dbReference type="InterPro" id="IPR050776">
    <property type="entry name" value="Ank_Repeat/CDKN_Inhibitor"/>
</dbReference>
<dbReference type="OrthoDB" id="194358at2759"/>
<dbReference type="Gene3D" id="1.25.40.20">
    <property type="entry name" value="Ankyrin repeat-containing domain"/>
    <property type="match status" value="1"/>
</dbReference>
<dbReference type="PANTHER" id="PTHR24201">
    <property type="entry name" value="ANK_REP_REGION DOMAIN-CONTAINING PROTEIN"/>
    <property type="match status" value="1"/>
</dbReference>
<dbReference type="PROSITE" id="PS50088">
    <property type="entry name" value="ANK_REPEAT"/>
    <property type="match status" value="1"/>
</dbReference>
<gene>
    <name evidence="4" type="ORF">SARC_14575</name>
</gene>
<keyword evidence="1" id="KW-0677">Repeat</keyword>
<evidence type="ECO:0000313" key="4">
    <source>
        <dbReference type="EMBL" id="KNC72865.1"/>
    </source>
</evidence>
<reference evidence="4 5" key="1">
    <citation type="submission" date="2011-02" db="EMBL/GenBank/DDBJ databases">
        <title>The Genome Sequence of Sphaeroforma arctica JP610.</title>
        <authorList>
            <consortium name="The Broad Institute Genome Sequencing Platform"/>
            <person name="Russ C."/>
            <person name="Cuomo C."/>
            <person name="Young S.K."/>
            <person name="Zeng Q."/>
            <person name="Gargeya S."/>
            <person name="Alvarado L."/>
            <person name="Berlin A."/>
            <person name="Chapman S.B."/>
            <person name="Chen Z."/>
            <person name="Freedman E."/>
            <person name="Gellesch M."/>
            <person name="Goldberg J."/>
            <person name="Griggs A."/>
            <person name="Gujja S."/>
            <person name="Heilman E."/>
            <person name="Heiman D."/>
            <person name="Howarth C."/>
            <person name="Mehta T."/>
            <person name="Neiman D."/>
            <person name="Pearson M."/>
            <person name="Roberts A."/>
            <person name="Saif S."/>
            <person name="Shea T."/>
            <person name="Shenoy N."/>
            <person name="Sisk P."/>
            <person name="Stolte C."/>
            <person name="Sykes S."/>
            <person name="White J."/>
            <person name="Yandava C."/>
            <person name="Burger G."/>
            <person name="Gray M.W."/>
            <person name="Holland P.W.H."/>
            <person name="King N."/>
            <person name="Lang F.B.F."/>
            <person name="Roger A.J."/>
            <person name="Ruiz-Trillo I."/>
            <person name="Haas B."/>
            <person name="Nusbaum C."/>
            <person name="Birren B."/>
        </authorList>
    </citation>
    <scope>NUCLEOTIDE SEQUENCE [LARGE SCALE GENOMIC DNA]</scope>
    <source>
        <strain evidence="4 5">JP610</strain>
    </source>
</reference>
<accession>A0A0L0F815</accession>
<dbReference type="RefSeq" id="XP_014146767.1">
    <property type="nucleotide sequence ID" value="XM_014291292.1"/>
</dbReference>
<dbReference type="InterPro" id="IPR036770">
    <property type="entry name" value="Ankyrin_rpt-contain_sf"/>
</dbReference>
<protein>
    <submittedName>
        <fullName evidence="4">Uncharacterized protein</fullName>
    </submittedName>
</protein>
<dbReference type="InterPro" id="IPR002110">
    <property type="entry name" value="Ankyrin_rpt"/>
</dbReference>
<dbReference type="SMART" id="SM00248">
    <property type="entry name" value="ANK"/>
    <property type="match status" value="1"/>
</dbReference>
<evidence type="ECO:0000313" key="5">
    <source>
        <dbReference type="Proteomes" id="UP000054560"/>
    </source>
</evidence>
<organism evidence="4 5">
    <name type="scientific">Sphaeroforma arctica JP610</name>
    <dbReference type="NCBI Taxonomy" id="667725"/>
    <lineage>
        <taxon>Eukaryota</taxon>
        <taxon>Ichthyosporea</taxon>
        <taxon>Ichthyophonida</taxon>
        <taxon>Sphaeroforma</taxon>
    </lineage>
</organism>
<proteinExistence type="predicted"/>
<dbReference type="EMBL" id="KQ246400">
    <property type="protein sequence ID" value="KNC72865.1"/>
    <property type="molecule type" value="Genomic_DNA"/>
</dbReference>
<dbReference type="AlphaFoldDB" id="A0A0L0F815"/>
<dbReference type="SUPFAM" id="SSF48403">
    <property type="entry name" value="Ankyrin repeat"/>
    <property type="match status" value="1"/>
</dbReference>
<name>A0A0L0F815_9EUKA</name>
<evidence type="ECO:0000256" key="1">
    <source>
        <dbReference type="ARBA" id="ARBA00022737"/>
    </source>
</evidence>
<evidence type="ECO:0000256" key="3">
    <source>
        <dbReference type="PROSITE-ProRule" id="PRU00023"/>
    </source>
</evidence>
<dbReference type="Pfam" id="PF12796">
    <property type="entry name" value="Ank_2"/>
    <property type="match status" value="1"/>
</dbReference>
<evidence type="ECO:0000256" key="2">
    <source>
        <dbReference type="ARBA" id="ARBA00023043"/>
    </source>
</evidence>
<dbReference type="PROSITE" id="PS50297">
    <property type="entry name" value="ANK_REP_REGION"/>
    <property type="match status" value="1"/>
</dbReference>
<feature type="non-terminal residue" evidence="4">
    <location>
        <position position="1"/>
    </location>
</feature>
<keyword evidence="5" id="KW-1185">Reference proteome</keyword>
<dbReference type="Proteomes" id="UP000054560">
    <property type="component" value="Unassembled WGS sequence"/>
</dbReference>